<evidence type="ECO:0000313" key="2">
    <source>
        <dbReference type="EMBL" id="MBE1538039.1"/>
    </source>
</evidence>
<keyword evidence="3" id="KW-1185">Reference proteome</keyword>
<evidence type="ECO:0000313" key="3">
    <source>
        <dbReference type="Proteomes" id="UP000627838"/>
    </source>
</evidence>
<evidence type="ECO:0000256" key="1">
    <source>
        <dbReference type="SAM" id="Phobius"/>
    </source>
</evidence>
<keyword evidence="1" id="KW-0812">Transmembrane</keyword>
<dbReference type="EMBL" id="JADBDZ010000001">
    <property type="protein sequence ID" value="MBE1538039.1"/>
    <property type="molecule type" value="Genomic_DNA"/>
</dbReference>
<feature type="non-terminal residue" evidence="2">
    <location>
        <position position="53"/>
    </location>
</feature>
<keyword evidence="1" id="KW-0472">Membrane</keyword>
<feature type="transmembrane region" description="Helical" evidence="1">
    <location>
        <begin position="6"/>
        <end position="24"/>
    </location>
</feature>
<protein>
    <submittedName>
        <fullName evidence="2">Uncharacterized protein</fullName>
    </submittedName>
</protein>
<proteinExistence type="predicted"/>
<gene>
    <name evidence="2" type="ORF">H4W34_007872</name>
</gene>
<keyword evidence="1" id="KW-1133">Transmembrane helix</keyword>
<reference evidence="2 3" key="1">
    <citation type="submission" date="2020-10" db="EMBL/GenBank/DDBJ databases">
        <title>Sequencing the genomes of 1000 actinobacteria strains.</title>
        <authorList>
            <person name="Klenk H.-P."/>
        </authorList>
    </citation>
    <scope>NUCLEOTIDE SEQUENCE [LARGE SCALE GENOMIC DNA]</scope>
    <source>
        <strain evidence="2 3">DSM 46744</strain>
    </source>
</reference>
<organism evidence="2 3">
    <name type="scientific">Actinomadura algeriensis</name>
    <dbReference type="NCBI Taxonomy" id="1679523"/>
    <lineage>
        <taxon>Bacteria</taxon>
        <taxon>Bacillati</taxon>
        <taxon>Actinomycetota</taxon>
        <taxon>Actinomycetes</taxon>
        <taxon>Streptosporangiales</taxon>
        <taxon>Thermomonosporaceae</taxon>
        <taxon>Actinomadura</taxon>
    </lineage>
</organism>
<comment type="caution">
    <text evidence="2">The sequence shown here is derived from an EMBL/GenBank/DDBJ whole genome shotgun (WGS) entry which is preliminary data.</text>
</comment>
<dbReference type="Proteomes" id="UP000627838">
    <property type="component" value="Unassembled WGS sequence"/>
</dbReference>
<accession>A0ABR9K5C2</accession>
<feature type="transmembrane region" description="Helical" evidence="1">
    <location>
        <begin position="36"/>
        <end position="52"/>
    </location>
</feature>
<sequence>MNGITAAFTATALYYLGFAVFKLAADRMAVLRGNRILHMIWTILGNWVFLIGL</sequence>
<name>A0ABR9K5C2_9ACTN</name>